<evidence type="ECO:0000313" key="3">
    <source>
        <dbReference type="Proteomes" id="UP000471120"/>
    </source>
</evidence>
<dbReference type="RefSeq" id="WP_010836906.1">
    <property type="nucleotide sequence ID" value="NZ_QRCM01000001.1"/>
</dbReference>
<dbReference type="Proteomes" id="UP000471120">
    <property type="component" value="Unassembled WGS sequence"/>
</dbReference>
<evidence type="ECO:0000256" key="1">
    <source>
        <dbReference type="SAM" id="Phobius"/>
    </source>
</evidence>
<proteinExistence type="predicted"/>
<name>A0A6P2CMJ0_9NOCA</name>
<keyword evidence="1" id="KW-0472">Membrane</keyword>
<reference evidence="2 3" key="1">
    <citation type="submission" date="2018-07" db="EMBL/GenBank/DDBJ databases">
        <title>Genome sequence of Rhodococcus rhodnii ATCC 35071 from Rhodnius prolixus.</title>
        <authorList>
            <person name="Patel V."/>
            <person name="Vogel K.J."/>
        </authorList>
    </citation>
    <scope>NUCLEOTIDE SEQUENCE [LARGE SCALE GENOMIC DNA]</scope>
    <source>
        <strain evidence="2 3">ATCC 35071</strain>
    </source>
</reference>
<protein>
    <submittedName>
        <fullName evidence="2">Uncharacterized protein</fullName>
    </submittedName>
</protein>
<sequence length="67" mass="7330">MTTTYRQNSRRRLDVANLIVLVVAVASGIFAYVLVTYASMNALVIVPAVVVATLSVPKLIKREAPRE</sequence>
<organism evidence="2 3">
    <name type="scientific">Rhodococcus rhodnii</name>
    <dbReference type="NCBI Taxonomy" id="38312"/>
    <lineage>
        <taxon>Bacteria</taxon>
        <taxon>Bacillati</taxon>
        <taxon>Actinomycetota</taxon>
        <taxon>Actinomycetes</taxon>
        <taxon>Mycobacteriales</taxon>
        <taxon>Nocardiaceae</taxon>
        <taxon>Rhodococcus</taxon>
    </lineage>
</organism>
<feature type="transmembrane region" description="Helical" evidence="1">
    <location>
        <begin position="41"/>
        <end position="60"/>
    </location>
</feature>
<keyword evidence="1" id="KW-0812">Transmembrane</keyword>
<feature type="transmembrane region" description="Helical" evidence="1">
    <location>
        <begin position="15"/>
        <end position="35"/>
    </location>
</feature>
<keyword evidence="1" id="KW-1133">Transmembrane helix</keyword>
<dbReference type="AlphaFoldDB" id="A0A6P2CMJ0"/>
<gene>
    <name evidence="2" type="ORF">DW322_21255</name>
</gene>
<comment type="caution">
    <text evidence="2">The sequence shown here is derived from an EMBL/GenBank/DDBJ whole genome shotgun (WGS) entry which is preliminary data.</text>
</comment>
<dbReference type="EMBL" id="QRCM01000001">
    <property type="protein sequence ID" value="TXG92228.1"/>
    <property type="molecule type" value="Genomic_DNA"/>
</dbReference>
<evidence type="ECO:0000313" key="2">
    <source>
        <dbReference type="EMBL" id="TXG92228.1"/>
    </source>
</evidence>
<accession>A0A6P2CMJ0</accession>